<evidence type="ECO:0000256" key="1">
    <source>
        <dbReference type="ARBA" id="ARBA00008791"/>
    </source>
</evidence>
<dbReference type="InterPro" id="IPR006016">
    <property type="entry name" value="UspA"/>
</dbReference>
<sequence>METNKALNILVGLDLSEMDHYLIQYAKILDHILNVEQITFIHNLKLGELPKELIQKDQLALIQKRITKRVEEQISATEITYKYEIIITVENYSEIAFASISKQKNYDLLVLGNKQQLTGNGALANKLVRLLPSATLLVPETFHIPIETVIDAIDFSRYTNAIMLWADRFKNNSKGQRIKHSAVHISKSYWSYLPMMTDKELDKISLEDIKEKEGKWNKQYAQYTDIDIVPAKNQNVAAALIQYAKTKKADLMILGVKGSAGIKDIILGSVANHVLHRPTDTCLLFVKPLR</sequence>
<dbReference type="InterPro" id="IPR006015">
    <property type="entry name" value="Universal_stress_UspA"/>
</dbReference>
<dbReference type="EMBL" id="UGQL01000002">
    <property type="protein sequence ID" value="STZ69703.1"/>
    <property type="molecule type" value="Genomic_DNA"/>
</dbReference>
<comment type="similarity">
    <text evidence="1">Belongs to the universal stress protein A family.</text>
</comment>
<dbReference type="AlphaFoldDB" id="A0A378U6B4"/>
<evidence type="ECO:0000313" key="4">
    <source>
        <dbReference type="Proteomes" id="UP000255024"/>
    </source>
</evidence>
<organism evidence="3 4">
    <name type="scientific">Myroides odoratus</name>
    <name type="common">Flavobacterium odoratum</name>
    <dbReference type="NCBI Taxonomy" id="256"/>
    <lineage>
        <taxon>Bacteria</taxon>
        <taxon>Pseudomonadati</taxon>
        <taxon>Bacteroidota</taxon>
        <taxon>Flavobacteriia</taxon>
        <taxon>Flavobacteriales</taxon>
        <taxon>Flavobacteriaceae</taxon>
        <taxon>Myroides</taxon>
    </lineage>
</organism>
<dbReference type="Pfam" id="PF00582">
    <property type="entry name" value="Usp"/>
    <property type="match status" value="1"/>
</dbReference>
<dbReference type="SUPFAM" id="SSF52402">
    <property type="entry name" value="Adenine nucleotide alpha hydrolases-like"/>
    <property type="match status" value="2"/>
</dbReference>
<name>A0A378U6B4_MYROD</name>
<dbReference type="RefSeq" id="WP_115092367.1">
    <property type="nucleotide sequence ID" value="NZ_CP068107.1"/>
</dbReference>
<dbReference type="PRINTS" id="PR01438">
    <property type="entry name" value="UNVRSLSTRESS"/>
</dbReference>
<evidence type="ECO:0000259" key="2">
    <source>
        <dbReference type="Pfam" id="PF00582"/>
    </source>
</evidence>
<gene>
    <name evidence="3" type="ORF">NCTC11179_03217</name>
</gene>
<evidence type="ECO:0000313" key="3">
    <source>
        <dbReference type="EMBL" id="STZ69703.1"/>
    </source>
</evidence>
<protein>
    <submittedName>
        <fullName evidence="3">Universal stress protein family</fullName>
    </submittedName>
</protein>
<feature type="domain" description="UspA" evidence="2">
    <location>
        <begin position="149"/>
        <end position="277"/>
    </location>
</feature>
<keyword evidence="4" id="KW-1185">Reference proteome</keyword>
<reference evidence="3 4" key="1">
    <citation type="submission" date="2018-06" db="EMBL/GenBank/DDBJ databases">
        <authorList>
            <consortium name="Pathogen Informatics"/>
            <person name="Doyle S."/>
        </authorList>
    </citation>
    <scope>NUCLEOTIDE SEQUENCE [LARGE SCALE GENOMIC DNA]</scope>
    <source>
        <strain evidence="3 4">NCTC11179</strain>
    </source>
</reference>
<dbReference type="PANTHER" id="PTHR46268:SF6">
    <property type="entry name" value="UNIVERSAL STRESS PROTEIN UP12"/>
    <property type="match status" value="1"/>
</dbReference>
<dbReference type="PANTHER" id="PTHR46268">
    <property type="entry name" value="STRESS RESPONSE PROTEIN NHAX"/>
    <property type="match status" value="1"/>
</dbReference>
<dbReference type="Gene3D" id="3.40.50.12370">
    <property type="match status" value="1"/>
</dbReference>
<accession>A0A378U6B4</accession>
<dbReference type="Proteomes" id="UP000255024">
    <property type="component" value="Unassembled WGS sequence"/>
</dbReference>
<dbReference type="CDD" id="cd00293">
    <property type="entry name" value="USP-like"/>
    <property type="match status" value="1"/>
</dbReference>
<proteinExistence type="inferred from homology"/>